<evidence type="ECO:0000313" key="6">
    <source>
        <dbReference type="Proteomes" id="UP001363151"/>
    </source>
</evidence>
<dbReference type="SMART" id="SM00320">
    <property type="entry name" value="WD40"/>
    <property type="match status" value="4"/>
</dbReference>
<dbReference type="InterPro" id="IPR015943">
    <property type="entry name" value="WD40/YVTN_repeat-like_dom_sf"/>
</dbReference>
<dbReference type="InterPro" id="IPR001680">
    <property type="entry name" value="WD40_rpt"/>
</dbReference>
<dbReference type="PROSITE" id="PS50082">
    <property type="entry name" value="WD_REPEATS_2"/>
    <property type="match status" value="2"/>
</dbReference>
<evidence type="ECO:0000256" key="4">
    <source>
        <dbReference type="SAM" id="MobiDB-lite"/>
    </source>
</evidence>
<comment type="caution">
    <text evidence="5">The sequence shown here is derived from an EMBL/GenBank/DDBJ whole genome shotgun (WGS) entry which is preliminary data.</text>
</comment>
<accession>A0ABR1FTQ5</accession>
<dbReference type="EMBL" id="JBBJCI010000230">
    <property type="protein sequence ID" value="KAK7238413.1"/>
    <property type="molecule type" value="Genomic_DNA"/>
</dbReference>
<keyword evidence="2" id="KW-0677">Repeat</keyword>
<evidence type="ECO:0000256" key="3">
    <source>
        <dbReference type="PROSITE-ProRule" id="PRU00221"/>
    </source>
</evidence>
<evidence type="ECO:0000256" key="2">
    <source>
        <dbReference type="ARBA" id="ARBA00022737"/>
    </source>
</evidence>
<organism evidence="5 6">
    <name type="scientific">Aureococcus anophagefferens</name>
    <name type="common">Harmful bloom alga</name>
    <dbReference type="NCBI Taxonomy" id="44056"/>
    <lineage>
        <taxon>Eukaryota</taxon>
        <taxon>Sar</taxon>
        <taxon>Stramenopiles</taxon>
        <taxon>Ochrophyta</taxon>
        <taxon>Pelagophyceae</taxon>
        <taxon>Pelagomonadales</taxon>
        <taxon>Pelagomonadaceae</taxon>
        <taxon>Aureococcus</taxon>
    </lineage>
</organism>
<protein>
    <submittedName>
        <fullName evidence="5">Guanine nucleotide binding protein (G protein)</fullName>
    </submittedName>
</protein>
<reference evidence="5 6" key="1">
    <citation type="submission" date="2024-03" db="EMBL/GenBank/DDBJ databases">
        <title>Aureococcus anophagefferens CCMP1851 and Kratosvirus quantuckense: Draft genome of a second virus-susceptible host strain in the model system.</title>
        <authorList>
            <person name="Chase E."/>
            <person name="Truchon A.R."/>
            <person name="Schepens W."/>
            <person name="Wilhelm S.W."/>
        </authorList>
    </citation>
    <scope>NUCLEOTIDE SEQUENCE [LARGE SCALE GENOMIC DNA]</scope>
    <source>
        <strain evidence="5 6">CCMP1851</strain>
    </source>
</reference>
<dbReference type="Pfam" id="PF00400">
    <property type="entry name" value="WD40"/>
    <property type="match status" value="3"/>
</dbReference>
<sequence length="442" mass="47345">MAGYEHVQRLHDSPPEPEFALRGHLAAISCVRFVAAGDQQLVASGDTSGVAKLWSLSARRPVASWSASDQGVLETHEHGGGESLLTQHRDGRIRLWDLDRLGGGAKPEDALARTLFTDSYFFTRCAVAKRSDCAYVYEPPAPPPPPPAPPPRAKPAGGIGATLDADDDAASAAEASAEARVADDEWREAAVAAHWSGKAGAPRHLVLAPTEPPEAMVLWDTRCDRPALRFQPDGGDRSKVRAGDSPVIGMAMSAKLWLPYGGCASGTPPLALVGYENGSVMAWDLTALRPRPWSVTPRNVFKSPLMGLDVNREGTVMFAGGVETAARAFALAPGALRPRHDIGLPVSCEAVEEVDRKEGIGQLALRPDGRVLATAGWDFRVRLFSAKAPKFKPLAVLKYHDAAVNALDFSDDSRLLVTGSKDQKIALWDVGARFPPRHRGES</sequence>
<name>A0ABR1FTQ5_AURAN</name>
<dbReference type="Proteomes" id="UP001363151">
    <property type="component" value="Unassembled WGS sequence"/>
</dbReference>
<feature type="repeat" description="WD" evidence="3">
    <location>
        <begin position="397"/>
        <end position="430"/>
    </location>
</feature>
<feature type="region of interest" description="Disordered" evidence="4">
    <location>
        <begin position="138"/>
        <end position="169"/>
    </location>
</feature>
<dbReference type="PROSITE" id="PS50294">
    <property type="entry name" value="WD_REPEATS_REGION"/>
    <property type="match status" value="1"/>
</dbReference>
<feature type="compositionally biased region" description="Pro residues" evidence="4">
    <location>
        <begin position="139"/>
        <end position="153"/>
    </location>
</feature>
<dbReference type="PANTHER" id="PTHR19854:SF1">
    <property type="entry name" value="GUANINE NUCLEOTIDE-BINDING PROTEIN SUBUNIT BETA-LIKE PROTEIN 1"/>
    <property type="match status" value="1"/>
</dbReference>
<dbReference type="SUPFAM" id="SSF50978">
    <property type="entry name" value="WD40 repeat-like"/>
    <property type="match status" value="1"/>
</dbReference>
<gene>
    <name evidence="5" type="primary">GNB1L</name>
    <name evidence="5" type="ORF">SO694_00023480</name>
</gene>
<dbReference type="InterPro" id="IPR036322">
    <property type="entry name" value="WD40_repeat_dom_sf"/>
</dbReference>
<feature type="repeat" description="WD" evidence="3">
    <location>
        <begin position="21"/>
        <end position="64"/>
    </location>
</feature>
<dbReference type="InterPro" id="IPR019775">
    <property type="entry name" value="WD40_repeat_CS"/>
</dbReference>
<evidence type="ECO:0000313" key="5">
    <source>
        <dbReference type="EMBL" id="KAK7238413.1"/>
    </source>
</evidence>
<dbReference type="Gene3D" id="2.130.10.10">
    <property type="entry name" value="YVTN repeat-like/Quinoprotein amine dehydrogenase"/>
    <property type="match status" value="2"/>
</dbReference>
<proteinExistence type="predicted"/>
<keyword evidence="1 3" id="KW-0853">WD repeat</keyword>
<dbReference type="PANTHER" id="PTHR19854">
    <property type="entry name" value="TRANSDUCIN BETA-LIKE 3"/>
    <property type="match status" value="1"/>
</dbReference>
<dbReference type="PROSITE" id="PS00678">
    <property type="entry name" value="WD_REPEATS_1"/>
    <property type="match status" value="1"/>
</dbReference>
<keyword evidence="6" id="KW-1185">Reference proteome</keyword>
<evidence type="ECO:0000256" key="1">
    <source>
        <dbReference type="ARBA" id="ARBA00022574"/>
    </source>
</evidence>